<name>A0ABY6E9N3_9ACTN</name>
<gene>
    <name evidence="3" type="ORF">N8I84_27045</name>
</gene>
<proteinExistence type="predicted"/>
<dbReference type="RefSeq" id="WP_263232093.1">
    <property type="nucleotide sequence ID" value="NZ_CP106793.1"/>
</dbReference>
<protein>
    <submittedName>
        <fullName evidence="3">Uncharacterized protein</fullName>
    </submittedName>
</protein>
<sequence>MTTTHTSRTRHLLVLAASTALAAGGTLLPTSAFAATTTPHTGTATTIAAHDGHGDHGKGDKGDTDSYPYPEWQPNSYYPDSYPGWPPAPQITIVKRVVLDLTPTCSTRWALHCRAHVVLG</sequence>
<dbReference type="Proteomes" id="UP001061298">
    <property type="component" value="Chromosome"/>
</dbReference>
<feature type="region of interest" description="Disordered" evidence="1">
    <location>
        <begin position="43"/>
        <end position="70"/>
    </location>
</feature>
<feature type="compositionally biased region" description="Basic and acidic residues" evidence="1">
    <location>
        <begin position="50"/>
        <end position="64"/>
    </location>
</feature>
<dbReference type="PROSITE" id="PS51318">
    <property type="entry name" value="TAT"/>
    <property type="match status" value="1"/>
</dbReference>
<evidence type="ECO:0000256" key="1">
    <source>
        <dbReference type="SAM" id="MobiDB-lite"/>
    </source>
</evidence>
<dbReference type="EMBL" id="CP106793">
    <property type="protein sequence ID" value="UXY21951.1"/>
    <property type="molecule type" value="Genomic_DNA"/>
</dbReference>
<dbReference type="InterPro" id="IPR006311">
    <property type="entry name" value="TAT_signal"/>
</dbReference>
<evidence type="ECO:0000313" key="3">
    <source>
        <dbReference type="EMBL" id="UXY21951.1"/>
    </source>
</evidence>
<keyword evidence="4" id="KW-1185">Reference proteome</keyword>
<evidence type="ECO:0000256" key="2">
    <source>
        <dbReference type="SAM" id="SignalP"/>
    </source>
</evidence>
<accession>A0ABY6E9N3</accession>
<feature type="chain" id="PRO_5045504517" evidence="2">
    <location>
        <begin position="35"/>
        <end position="120"/>
    </location>
</feature>
<keyword evidence="2" id="KW-0732">Signal</keyword>
<organism evidence="3 4">
    <name type="scientific">Streptomyces cynarae</name>
    <dbReference type="NCBI Taxonomy" id="2981134"/>
    <lineage>
        <taxon>Bacteria</taxon>
        <taxon>Bacillati</taxon>
        <taxon>Actinomycetota</taxon>
        <taxon>Actinomycetes</taxon>
        <taxon>Kitasatosporales</taxon>
        <taxon>Streptomycetaceae</taxon>
        <taxon>Streptomyces</taxon>
    </lineage>
</organism>
<feature type="signal peptide" evidence="2">
    <location>
        <begin position="1"/>
        <end position="34"/>
    </location>
</feature>
<evidence type="ECO:0000313" key="4">
    <source>
        <dbReference type="Proteomes" id="UP001061298"/>
    </source>
</evidence>
<reference evidence="3" key="1">
    <citation type="submission" date="2022-10" db="EMBL/GenBank/DDBJ databases">
        <authorList>
            <person name="Mo P."/>
        </authorList>
    </citation>
    <scope>NUCLEOTIDE SEQUENCE</scope>
    <source>
        <strain evidence="3">HUAS 13-4</strain>
    </source>
</reference>